<feature type="compositionally biased region" description="Low complexity" evidence="1">
    <location>
        <begin position="142"/>
        <end position="155"/>
    </location>
</feature>
<proteinExistence type="predicted"/>
<reference evidence="2 3" key="1">
    <citation type="journal article" date="2015" name="Proc. Natl. Acad. Sci. U.S.A.">
        <title>The resurrection genome of Boea hygrometrica: A blueprint for survival of dehydration.</title>
        <authorList>
            <person name="Xiao L."/>
            <person name="Yang G."/>
            <person name="Zhang L."/>
            <person name="Yang X."/>
            <person name="Zhao S."/>
            <person name="Ji Z."/>
            <person name="Zhou Q."/>
            <person name="Hu M."/>
            <person name="Wang Y."/>
            <person name="Chen M."/>
            <person name="Xu Y."/>
            <person name="Jin H."/>
            <person name="Xiao X."/>
            <person name="Hu G."/>
            <person name="Bao F."/>
            <person name="Hu Y."/>
            <person name="Wan P."/>
            <person name="Li L."/>
            <person name="Deng X."/>
            <person name="Kuang T."/>
            <person name="Xiang C."/>
            <person name="Zhu J.K."/>
            <person name="Oliver M.J."/>
            <person name="He Y."/>
        </authorList>
    </citation>
    <scope>NUCLEOTIDE SEQUENCE [LARGE SCALE GENOMIC DNA]</scope>
    <source>
        <strain evidence="3">cv. XS01</strain>
    </source>
</reference>
<feature type="compositionally biased region" description="Low complexity" evidence="1">
    <location>
        <begin position="172"/>
        <end position="185"/>
    </location>
</feature>
<feature type="region of interest" description="Disordered" evidence="1">
    <location>
        <begin position="166"/>
        <end position="185"/>
    </location>
</feature>
<evidence type="ECO:0000313" key="3">
    <source>
        <dbReference type="Proteomes" id="UP000250235"/>
    </source>
</evidence>
<evidence type="ECO:0000313" key="2">
    <source>
        <dbReference type="EMBL" id="KZV43279.1"/>
    </source>
</evidence>
<gene>
    <name evidence="2" type="ORF">F511_22216</name>
</gene>
<feature type="region of interest" description="Disordered" evidence="1">
    <location>
        <begin position="125"/>
        <end position="158"/>
    </location>
</feature>
<accession>A0A2Z7C9Q1</accession>
<evidence type="ECO:0000256" key="1">
    <source>
        <dbReference type="SAM" id="MobiDB-lite"/>
    </source>
</evidence>
<dbReference type="AlphaFoldDB" id="A0A2Z7C9Q1"/>
<keyword evidence="3" id="KW-1185">Reference proteome</keyword>
<organism evidence="2 3">
    <name type="scientific">Dorcoceras hygrometricum</name>
    <dbReference type="NCBI Taxonomy" id="472368"/>
    <lineage>
        <taxon>Eukaryota</taxon>
        <taxon>Viridiplantae</taxon>
        <taxon>Streptophyta</taxon>
        <taxon>Embryophyta</taxon>
        <taxon>Tracheophyta</taxon>
        <taxon>Spermatophyta</taxon>
        <taxon>Magnoliopsida</taxon>
        <taxon>eudicotyledons</taxon>
        <taxon>Gunneridae</taxon>
        <taxon>Pentapetalae</taxon>
        <taxon>asterids</taxon>
        <taxon>lamiids</taxon>
        <taxon>Lamiales</taxon>
        <taxon>Gesneriaceae</taxon>
        <taxon>Didymocarpoideae</taxon>
        <taxon>Trichosporeae</taxon>
        <taxon>Loxocarpinae</taxon>
        <taxon>Dorcoceras</taxon>
    </lineage>
</organism>
<dbReference type="Proteomes" id="UP000250235">
    <property type="component" value="Unassembled WGS sequence"/>
</dbReference>
<protein>
    <submittedName>
        <fullName evidence="2">Mediator of RNA polymerase II transcription subunit 16</fullName>
    </submittedName>
</protein>
<dbReference type="EMBL" id="KQ998144">
    <property type="protein sequence ID" value="KZV43279.1"/>
    <property type="molecule type" value="Genomic_DNA"/>
</dbReference>
<sequence>MRLNRMFIYWTGPTPDSAAHPPPLLPKFGRHLHAPPCAAAPPPCPASVVIGLVPINFSRRIRSCQNSSDLIVQIDGGIAFPVVDLIRRSTAAYNSRARFPCEFWKRDPDPPLYANNLMSRIQPQATQGTRPNVPGAQPPQFPQSSQRPQQSAQQSGRHRFRPHGHLFKKKQGSSSSGSGSSSSSSIPRAIFYSQCGGKHPLTQCVGVQGACNNCGQFLVGVFRVKSGREVLRFRMNLIEMCFSFSAVCFVVKRRVSAALGESCSNLRSWFVRAVRQEEICWRKQISRVGQRER</sequence>
<name>A0A2Z7C9Q1_9LAMI</name>